<dbReference type="Proteomes" id="UP000789524">
    <property type="component" value="Unassembled WGS sequence"/>
</dbReference>
<accession>A0A8J2QZ22</accession>
<organism evidence="5 6">
    <name type="scientific">Danaus chrysippus</name>
    <name type="common">African queen</name>
    <dbReference type="NCBI Taxonomy" id="151541"/>
    <lineage>
        <taxon>Eukaryota</taxon>
        <taxon>Metazoa</taxon>
        <taxon>Ecdysozoa</taxon>
        <taxon>Arthropoda</taxon>
        <taxon>Hexapoda</taxon>
        <taxon>Insecta</taxon>
        <taxon>Pterygota</taxon>
        <taxon>Neoptera</taxon>
        <taxon>Endopterygota</taxon>
        <taxon>Lepidoptera</taxon>
        <taxon>Glossata</taxon>
        <taxon>Ditrysia</taxon>
        <taxon>Papilionoidea</taxon>
        <taxon>Nymphalidae</taxon>
        <taxon>Danainae</taxon>
        <taxon>Danaini</taxon>
        <taxon>Danaina</taxon>
        <taxon>Danaus</taxon>
        <taxon>Anosia</taxon>
    </lineage>
</organism>
<evidence type="ECO:0000256" key="3">
    <source>
        <dbReference type="PIRSR" id="PIRSR000097-3"/>
    </source>
</evidence>
<evidence type="ECO:0000313" key="6">
    <source>
        <dbReference type="Proteomes" id="UP000789524"/>
    </source>
</evidence>
<dbReference type="OrthoDB" id="416253at2759"/>
<feature type="domain" description="NADP-dependent oxidoreductase" evidence="4">
    <location>
        <begin position="24"/>
        <end position="231"/>
    </location>
</feature>
<evidence type="ECO:0000259" key="4">
    <source>
        <dbReference type="Pfam" id="PF00248"/>
    </source>
</evidence>
<dbReference type="SUPFAM" id="SSF51430">
    <property type="entry name" value="NAD(P)-linked oxidoreductase"/>
    <property type="match status" value="1"/>
</dbReference>
<feature type="active site" description="Proton donor" evidence="1">
    <location>
        <position position="67"/>
    </location>
</feature>
<dbReference type="AlphaFoldDB" id="A0A8J2QZ22"/>
<dbReference type="InterPro" id="IPR020471">
    <property type="entry name" value="AKR"/>
</dbReference>
<sequence length="318" mass="36276">MSAANLKVNIPTFTLSNGVKMPAVGYGTWIGEDENNHLLVKDKQKFLEAMSYAIDVGYRHLDTAHFYQMEPEVGWVVRKKIQEGIITREQVFITTKVWQHNHRAEDVEASVRGSLERMGLDYVDLVLMHWPMSISAEGVDEKIDYIESWRGFESVFDKGLAKSVGISNLNVQQIDRLLKNCRVKPVVNQVELNINLAQNDLVSYCHTHGIQCVAYTPFGSMLPGREDPNNQGTKYERGLVSIPKTITKSRVVENASIFDFNLDASDVKTLDSLDNGYRTVRPLYWQEYENYPFDRIDGPIPKIPDLYLKWDDGGKIDI</sequence>
<dbReference type="EMBL" id="CAKASE010000070">
    <property type="protein sequence ID" value="CAG9573764.1"/>
    <property type="molecule type" value="Genomic_DNA"/>
</dbReference>
<feature type="site" description="Lowers pKa of active site Tyr" evidence="3">
    <location>
        <position position="96"/>
    </location>
</feature>
<comment type="caution">
    <text evidence="5">The sequence shown here is derived from an EMBL/GenBank/DDBJ whole genome shotgun (WGS) entry which is preliminary data.</text>
</comment>
<feature type="binding site" evidence="2">
    <location>
        <position position="129"/>
    </location>
    <ligand>
        <name>substrate</name>
    </ligand>
</feature>
<dbReference type="PROSITE" id="PS00798">
    <property type="entry name" value="ALDOKETO_REDUCTASE_1"/>
    <property type="match status" value="1"/>
</dbReference>
<dbReference type="GO" id="GO:0016491">
    <property type="term" value="F:oxidoreductase activity"/>
    <property type="evidence" value="ECO:0007669"/>
    <property type="project" value="InterPro"/>
</dbReference>
<dbReference type="Gene3D" id="3.20.20.100">
    <property type="entry name" value="NADP-dependent oxidoreductase domain"/>
    <property type="match status" value="1"/>
</dbReference>
<dbReference type="InterPro" id="IPR023210">
    <property type="entry name" value="NADP_OxRdtase_dom"/>
</dbReference>
<evidence type="ECO:0000256" key="2">
    <source>
        <dbReference type="PIRSR" id="PIRSR000097-2"/>
    </source>
</evidence>
<dbReference type="InterPro" id="IPR018170">
    <property type="entry name" value="Aldo/ket_reductase_CS"/>
</dbReference>
<dbReference type="PANTHER" id="PTHR11732">
    <property type="entry name" value="ALDO/KETO REDUCTASE"/>
    <property type="match status" value="1"/>
</dbReference>
<evidence type="ECO:0000313" key="5">
    <source>
        <dbReference type="EMBL" id="CAG9573764.1"/>
    </source>
</evidence>
<protein>
    <submittedName>
        <fullName evidence="5">(African queen) hypothetical protein</fullName>
    </submittedName>
</protein>
<dbReference type="Pfam" id="PF00248">
    <property type="entry name" value="Aldo_ket_red"/>
    <property type="match status" value="1"/>
</dbReference>
<evidence type="ECO:0000256" key="1">
    <source>
        <dbReference type="PIRSR" id="PIRSR000097-1"/>
    </source>
</evidence>
<dbReference type="PRINTS" id="PR00069">
    <property type="entry name" value="ALDKETRDTASE"/>
</dbReference>
<name>A0A8J2QZ22_9NEOP</name>
<keyword evidence="6" id="KW-1185">Reference proteome</keyword>
<gene>
    <name evidence="5" type="ORF">DCHRY22_LOCUS10627</name>
</gene>
<dbReference type="InterPro" id="IPR036812">
    <property type="entry name" value="NAD(P)_OxRdtase_dom_sf"/>
</dbReference>
<dbReference type="PIRSF" id="PIRSF000097">
    <property type="entry name" value="AKR"/>
    <property type="match status" value="1"/>
</dbReference>
<reference evidence="5" key="1">
    <citation type="submission" date="2021-09" db="EMBL/GenBank/DDBJ databases">
        <authorList>
            <person name="Martin H S."/>
        </authorList>
    </citation>
    <scope>NUCLEOTIDE SEQUENCE</scope>
</reference>
<proteinExistence type="predicted"/>